<dbReference type="GeneID" id="98914133"/>
<comment type="caution">
    <text evidence="2">The sequence shown here is derived from an EMBL/GenBank/DDBJ whole genome shotgun (WGS) entry which is preliminary data.</text>
</comment>
<evidence type="ECO:0000313" key="3">
    <source>
        <dbReference type="Proteomes" id="UP000295515"/>
    </source>
</evidence>
<proteinExistence type="predicted"/>
<reference evidence="2 3" key="1">
    <citation type="submission" date="2019-03" db="EMBL/GenBank/DDBJ databases">
        <title>Genomic Encyclopedia of Type Strains, Phase IV (KMG-IV): sequencing the most valuable type-strain genomes for metagenomic binning, comparative biology and taxonomic classification.</title>
        <authorList>
            <person name="Goeker M."/>
        </authorList>
    </citation>
    <scope>NUCLEOTIDE SEQUENCE [LARGE SCALE GENOMIC DNA]</scope>
    <source>
        <strain evidence="2 3">DSM 29487</strain>
    </source>
</reference>
<evidence type="ECO:0000256" key="1">
    <source>
        <dbReference type="SAM" id="Phobius"/>
    </source>
</evidence>
<feature type="transmembrane region" description="Helical" evidence="1">
    <location>
        <begin position="9"/>
        <end position="26"/>
    </location>
</feature>
<accession>A0A4R3ZC08</accession>
<organism evidence="2 3">
    <name type="scientific">Longibaculum muris</name>
    <dbReference type="NCBI Taxonomy" id="1796628"/>
    <lineage>
        <taxon>Bacteria</taxon>
        <taxon>Bacillati</taxon>
        <taxon>Bacillota</taxon>
        <taxon>Erysipelotrichia</taxon>
        <taxon>Erysipelotrichales</taxon>
        <taxon>Coprobacillaceae</taxon>
        <taxon>Longibaculum</taxon>
    </lineage>
</organism>
<evidence type="ECO:0000313" key="2">
    <source>
        <dbReference type="EMBL" id="TCW03006.1"/>
    </source>
</evidence>
<sequence length="86" mass="9714">MKKLTFGKVLSGYFVAVIVLGLINMFTLKSSVVHSFILSLLGTVLLIWPVYSNSLENKYDKSRCKVFIRAIAIVEIIISFCIHTNF</sequence>
<dbReference type="RefSeq" id="WP_066451256.1">
    <property type="nucleotide sequence ID" value="NZ_JANKBF010000002.1"/>
</dbReference>
<feature type="transmembrane region" description="Helical" evidence="1">
    <location>
        <begin position="66"/>
        <end position="85"/>
    </location>
</feature>
<keyword evidence="1" id="KW-1133">Transmembrane helix</keyword>
<feature type="transmembrane region" description="Helical" evidence="1">
    <location>
        <begin position="32"/>
        <end position="54"/>
    </location>
</feature>
<dbReference type="EMBL" id="SMCQ01000001">
    <property type="protein sequence ID" value="TCW03006.1"/>
    <property type="molecule type" value="Genomic_DNA"/>
</dbReference>
<keyword evidence="3" id="KW-1185">Reference proteome</keyword>
<dbReference type="AlphaFoldDB" id="A0A4R3ZC08"/>
<dbReference type="Proteomes" id="UP000295515">
    <property type="component" value="Unassembled WGS sequence"/>
</dbReference>
<name>A0A4R3ZC08_9FIRM</name>
<keyword evidence="1" id="KW-0472">Membrane</keyword>
<protein>
    <submittedName>
        <fullName evidence="2">Uncharacterized protein</fullName>
    </submittedName>
</protein>
<gene>
    <name evidence="2" type="ORF">EDD60_101312</name>
</gene>
<keyword evidence="1" id="KW-0812">Transmembrane</keyword>